<organism evidence="1 2">
    <name type="scientific">Chionoecetes opilio</name>
    <name type="common">Atlantic snow crab</name>
    <name type="synonym">Cancer opilio</name>
    <dbReference type="NCBI Taxonomy" id="41210"/>
    <lineage>
        <taxon>Eukaryota</taxon>
        <taxon>Metazoa</taxon>
        <taxon>Ecdysozoa</taxon>
        <taxon>Arthropoda</taxon>
        <taxon>Crustacea</taxon>
        <taxon>Multicrustacea</taxon>
        <taxon>Malacostraca</taxon>
        <taxon>Eumalacostraca</taxon>
        <taxon>Eucarida</taxon>
        <taxon>Decapoda</taxon>
        <taxon>Pleocyemata</taxon>
        <taxon>Brachyura</taxon>
        <taxon>Eubrachyura</taxon>
        <taxon>Majoidea</taxon>
        <taxon>Majidae</taxon>
        <taxon>Chionoecetes</taxon>
    </lineage>
</organism>
<gene>
    <name evidence="1" type="ORF">GWK47_039680</name>
</gene>
<reference evidence="1" key="1">
    <citation type="submission" date="2020-07" db="EMBL/GenBank/DDBJ databases">
        <title>The High-quality genome of the commercially important snow crab, Chionoecetes opilio.</title>
        <authorList>
            <person name="Jeong J.-H."/>
            <person name="Ryu S."/>
        </authorList>
    </citation>
    <scope>NUCLEOTIDE SEQUENCE</scope>
    <source>
        <strain evidence="1">MADBK_172401_WGS</strain>
        <tissue evidence="1">Digestive gland</tissue>
    </source>
</reference>
<dbReference type="Proteomes" id="UP000770661">
    <property type="component" value="Unassembled WGS sequence"/>
</dbReference>
<proteinExistence type="predicted"/>
<dbReference type="EMBL" id="JACEEZ010006284">
    <property type="protein sequence ID" value="KAG0724893.1"/>
    <property type="molecule type" value="Genomic_DNA"/>
</dbReference>
<evidence type="ECO:0000313" key="2">
    <source>
        <dbReference type="Proteomes" id="UP000770661"/>
    </source>
</evidence>
<dbReference type="AlphaFoldDB" id="A0A8J5CLH8"/>
<keyword evidence="2" id="KW-1185">Reference proteome</keyword>
<sequence>MATSQPPNIAALKGRKKIQLRLQLINKKFTSRVCVVTARQERHMKECNKSARFASWERVGKGKQDREVLRLQAACRCRGCMQRTGPSRCNIPLLKHSSVFRPISYSFVGGSFKFSFMLRNIIFPLVFNTMHEGGMAAWGCDGTIPCVVPCFRNNLATHQNSAVEDSKGGVAPLVVVVSTRAVQ</sequence>
<name>A0A8J5CLH8_CHIOP</name>
<evidence type="ECO:0000313" key="1">
    <source>
        <dbReference type="EMBL" id="KAG0724893.1"/>
    </source>
</evidence>
<comment type="caution">
    <text evidence="1">The sequence shown here is derived from an EMBL/GenBank/DDBJ whole genome shotgun (WGS) entry which is preliminary data.</text>
</comment>
<accession>A0A8J5CLH8</accession>
<protein>
    <submittedName>
        <fullName evidence="1">Uncharacterized protein</fullName>
    </submittedName>
</protein>